<dbReference type="GO" id="GO:0005576">
    <property type="term" value="C:extracellular region"/>
    <property type="evidence" value="ECO:0007669"/>
    <property type="project" value="UniProtKB-SubCell"/>
</dbReference>
<keyword evidence="7" id="KW-0624">Polysaccharide degradation</keyword>
<dbReference type="SUPFAM" id="SSF53474">
    <property type="entry name" value="alpha/beta-Hydrolases"/>
    <property type="match status" value="1"/>
</dbReference>
<keyword evidence="6" id="KW-0119">Carbohydrate metabolism</keyword>
<evidence type="ECO:0000256" key="5">
    <source>
        <dbReference type="ARBA" id="ARBA00022801"/>
    </source>
</evidence>
<protein>
    <recommendedName>
        <fullName evidence="9">Esterase</fullName>
    </recommendedName>
</protein>
<name>A0A0F8YMX5_9ZZZZ</name>
<keyword evidence="3" id="KW-0858">Xylan degradation</keyword>
<evidence type="ECO:0000256" key="6">
    <source>
        <dbReference type="ARBA" id="ARBA00023277"/>
    </source>
</evidence>
<dbReference type="GO" id="GO:0045493">
    <property type="term" value="P:xylan catabolic process"/>
    <property type="evidence" value="ECO:0007669"/>
    <property type="project" value="UniProtKB-KW"/>
</dbReference>
<sequence>MACRHWPCRWNRRNPTSCGASRGDRRPDALPVRLGRRRDAPDLVRAIAPVSANMPEALRAVCRGAGVPVMMFSGTDDPLMPFDGGRPQLDALLRRVRGSSDDQMVSSPATAAFWASRNGCGSAGSSALPDRSSDGTTITQVSYSGCNTGQVVLFQINGGGHSWPGSATPDRRLAGKTSQDIDATSVMVDFFQRNGL</sequence>
<comment type="subcellular location">
    <subcellularLocation>
        <location evidence="1">Secreted</location>
    </subcellularLocation>
</comment>
<accession>A0A0F8YMX5</accession>
<dbReference type="InterPro" id="IPR029058">
    <property type="entry name" value="AB_hydrolase_fold"/>
</dbReference>
<dbReference type="Gene3D" id="3.40.50.1820">
    <property type="entry name" value="alpha/beta hydrolase"/>
    <property type="match status" value="1"/>
</dbReference>
<dbReference type="PANTHER" id="PTHR38050">
    <property type="match status" value="1"/>
</dbReference>
<reference evidence="8" key="1">
    <citation type="journal article" date="2015" name="Nature">
        <title>Complex archaea that bridge the gap between prokaryotes and eukaryotes.</title>
        <authorList>
            <person name="Spang A."/>
            <person name="Saw J.H."/>
            <person name="Jorgensen S.L."/>
            <person name="Zaremba-Niedzwiedzka K."/>
            <person name="Martijn J."/>
            <person name="Lind A.E."/>
            <person name="van Eijk R."/>
            <person name="Schleper C."/>
            <person name="Guy L."/>
            <person name="Ettema T.J."/>
        </authorList>
    </citation>
    <scope>NUCLEOTIDE SEQUENCE</scope>
</reference>
<comment type="caution">
    <text evidence="8">The sequence shown here is derived from an EMBL/GenBank/DDBJ whole genome shotgun (WGS) entry which is preliminary data.</text>
</comment>
<evidence type="ECO:0000256" key="2">
    <source>
        <dbReference type="ARBA" id="ARBA00022525"/>
    </source>
</evidence>
<dbReference type="GO" id="GO:0030600">
    <property type="term" value="F:feruloyl esterase activity"/>
    <property type="evidence" value="ECO:0007669"/>
    <property type="project" value="InterPro"/>
</dbReference>
<evidence type="ECO:0000256" key="3">
    <source>
        <dbReference type="ARBA" id="ARBA00022651"/>
    </source>
</evidence>
<evidence type="ECO:0000313" key="8">
    <source>
        <dbReference type="EMBL" id="KKK82727.1"/>
    </source>
</evidence>
<keyword evidence="5" id="KW-0378">Hydrolase</keyword>
<organism evidence="8">
    <name type="scientific">marine sediment metagenome</name>
    <dbReference type="NCBI Taxonomy" id="412755"/>
    <lineage>
        <taxon>unclassified sequences</taxon>
        <taxon>metagenomes</taxon>
        <taxon>ecological metagenomes</taxon>
    </lineage>
</organism>
<evidence type="ECO:0008006" key="9">
    <source>
        <dbReference type="Google" id="ProtNLM"/>
    </source>
</evidence>
<keyword evidence="4" id="KW-0732">Signal</keyword>
<evidence type="ECO:0000256" key="1">
    <source>
        <dbReference type="ARBA" id="ARBA00004613"/>
    </source>
</evidence>
<evidence type="ECO:0000256" key="7">
    <source>
        <dbReference type="ARBA" id="ARBA00023326"/>
    </source>
</evidence>
<dbReference type="InterPro" id="IPR043595">
    <property type="entry name" value="FaeB/C/D"/>
</dbReference>
<dbReference type="EMBL" id="LAZR01052536">
    <property type="protein sequence ID" value="KKK82727.1"/>
    <property type="molecule type" value="Genomic_DNA"/>
</dbReference>
<keyword evidence="2" id="KW-0964">Secreted</keyword>
<dbReference type="AlphaFoldDB" id="A0A0F8YMX5"/>
<gene>
    <name evidence="8" type="ORF">LCGC14_2800490</name>
</gene>
<evidence type="ECO:0000256" key="4">
    <source>
        <dbReference type="ARBA" id="ARBA00022729"/>
    </source>
</evidence>
<proteinExistence type="predicted"/>
<dbReference type="PANTHER" id="PTHR38050:SF2">
    <property type="entry name" value="FERULOYL ESTERASE C-RELATED"/>
    <property type="match status" value="1"/>
</dbReference>